<evidence type="ECO:0000313" key="2">
    <source>
        <dbReference type="EMBL" id="CAB5054824.1"/>
    </source>
</evidence>
<dbReference type="Gene3D" id="2.60.120.620">
    <property type="entry name" value="q2cbj1_9rhob like domain"/>
    <property type="match status" value="1"/>
</dbReference>
<reference evidence="1" key="1">
    <citation type="submission" date="2020-05" db="EMBL/GenBank/DDBJ databases">
        <authorList>
            <person name="Chiriac C."/>
            <person name="Salcher M."/>
            <person name="Ghai R."/>
            <person name="Kavagutti S V."/>
        </authorList>
    </citation>
    <scope>NUCLEOTIDE SEQUENCE</scope>
</reference>
<gene>
    <name evidence="1" type="ORF">UFOPK4179_01298</name>
    <name evidence="2" type="ORF">UFOPK4293_01305</name>
</gene>
<accession>A0A6J6AHZ9</accession>
<dbReference type="InterPro" id="IPR056470">
    <property type="entry name" value="BesD/HalB-like"/>
</dbReference>
<dbReference type="EMBL" id="CAETWZ010000171">
    <property type="protein sequence ID" value="CAB4368495.1"/>
    <property type="molecule type" value="Genomic_DNA"/>
</dbReference>
<sequence>MNVAALVDTDRWPLDSAELHGQLSNTFAKENIAIIPGFIKESAIPALIAECDELAKVAYHTTVNADLEVVAYDQFPDDSVIRALYEWDPLMDFVAKILGERKLFRYADPFGALNLAVMRDGHELGWHFDQTDFVVSIAIQTSEAGGHFENASRIRTATNENADTVAAVRRGERTDLVRTEPMTPGTLMVFNGRNSYHRVTRVSGTIARHVALLAYDTKPGTISNDALRLGRYGRLPV</sequence>
<proteinExistence type="predicted"/>
<name>A0A6J6AHZ9_9ZZZZ</name>
<dbReference type="EMBL" id="CAFBQH010000090">
    <property type="protein sequence ID" value="CAB5054824.1"/>
    <property type="molecule type" value="Genomic_DNA"/>
</dbReference>
<dbReference type="AlphaFoldDB" id="A0A6J6AHZ9"/>
<protein>
    <submittedName>
        <fullName evidence="1">Unannotated protein</fullName>
    </submittedName>
</protein>
<evidence type="ECO:0000313" key="1">
    <source>
        <dbReference type="EMBL" id="CAB4368495.1"/>
    </source>
</evidence>
<dbReference type="Pfam" id="PF23169">
    <property type="entry name" value="HalD"/>
    <property type="match status" value="1"/>
</dbReference>
<dbReference type="SUPFAM" id="SSF51197">
    <property type="entry name" value="Clavaminate synthase-like"/>
    <property type="match status" value="1"/>
</dbReference>
<organism evidence="1">
    <name type="scientific">freshwater metagenome</name>
    <dbReference type="NCBI Taxonomy" id="449393"/>
    <lineage>
        <taxon>unclassified sequences</taxon>
        <taxon>metagenomes</taxon>
        <taxon>ecological metagenomes</taxon>
    </lineage>
</organism>